<organism evidence="1 2">
    <name type="scientific">Salix brachista</name>
    <dbReference type="NCBI Taxonomy" id="2182728"/>
    <lineage>
        <taxon>Eukaryota</taxon>
        <taxon>Viridiplantae</taxon>
        <taxon>Streptophyta</taxon>
        <taxon>Embryophyta</taxon>
        <taxon>Tracheophyta</taxon>
        <taxon>Spermatophyta</taxon>
        <taxon>Magnoliopsida</taxon>
        <taxon>eudicotyledons</taxon>
        <taxon>Gunneridae</taxon>
        <taxon>Pentapetalae</taxon>
        <taxon>rosids</taxon>
        <taxon>fabids</taxon>
        <taxon>Malpighiales</taxon>
        <taxon>Salicaceae</taxon>
        <taxon>Saliceae</taxon>
        <taxon>Salix</taxon>
    </lineage>
</organism>
<evidence type="ECO:0000313" key="1">
    <source>
        <dbReference type="EMBL" id="KAB5534768.1"/>
    </source>
</evidence>
<proteinExistence type="predicted"/>
<reference evidence="2" key="1">
    <citation type="journal article" date="2019" name="Gigascience">
        <title>De novo genome assembly of the endangered Acer yangbiense, a plant species with extremely small populations endemic to Yunnan Province, China.</title>
        <authorList>
            <person name="Yang J."/>
            <person name="Wariss H.M."/>
            <person name="Tao L."/>
            <person name="Zhang R."/>
            <person name="Yun Q."/>
            <person name="Hollingsworth P."/>
            <person name="Dao Z."/>
            <person name="Luo G."/>
            <person name="Guo H."/>
            <person name="Ma Y."/>
            <person name="Sun W."/>
        </authorList>
    </citation>
    <scope>NUCLEOTIDE SEQUENCE [LARGE SCALE GENOMIC DNA]</scope>
    <source>
        <strain evidence="2">cv. br00</strain>
    </source>
</reference>
<keyword evidence="2" id="KW-1185">Reference proteome</keyword>
<protein>
    <submittedName>
        <fullName evidence="1">Uncharacterized protein</fullName>
    </submittedName>
</protein>
<dbReference type="EMBL" id="VDCV01000011">
    <property type="protein sequence ID" value="KAB5534768.1"/>
    <property type="molecule type" value="Genomic_DNA"/>
</dbReference>
<gene>
    <name evidence="1" type="ORF">DKX38_017854</name>
</gene>
<name>A0A5N5KXA6_9ROSI</name>
<dbReference type="AlphaFoldDB" id="A0A5N5KXA6"/>
<sequence length="119" mass="13058">MAQLANLNGVTGTIPAIPKITNMQKAQKRMKIAGLLGKRPSNLQENSFQTTRRLAIGLASVALIGNSSTDVSLAEDNWWARDIPFSVPSGENSELCFLQDHNLMLSFSLYEKSCLSVEF</sequence>
<dbReference type="Proteomes" id="UP000326939">
    <property type="component" value="Chromosome 11"/>
</dbReference>
<evidence type="ECO:0000313" key="2">
    <source>
        <dbReference type="Proteomes" id="UP000326939"/>
    </source>
</evidence>
<comment type="caution">
    <text evidence="1">The sequence shown here is derived from an EMBL/GenBank/DDBJ whole genome shotgun (WGS) entry which is preliminary data.</text>
</comment>
<accession>A0A5N5KXA6</accession>